<dbReference type="InterPro" id="IPR019734">
    <property type="entry name" value="TPR_rpt"/>
</dbReference>
<evidence type="ECO:0000313" key="4">
    <source>
        <dbReference type="Proteomes" id="UP001139193"/>
    </source>
</evidence>
<dbReference type="RefSeq" id="WP_241936765.1">
    <property type="nucleotide sequence ID" value="NZ_JALBGC010000003.1"/>
</dbReference>
<dbReference type="AlphaFoldDB" id="A0A9X1VK64"/>
<feature type="repeat" description="TPR" evidence="1">
    <location>
        <begin position="222"/>
        <end position="255"/>
    </location>
</feature>
<keyword evidence="4" id="KW-1185">Reference proteome</keyword>
<sequence>MTHQLLTYRWVTLLVLLGLGAAGCASDKNIVSHAFNNVAARDNAFFIAREKLRGLEDKLYTTSRPNDYNQPLPLFPTLDSASVKASRADLNDIIKRASMPIQHRPGSDWTDDAYVLVGWARFYMMQFDDAALTFKYVNSTSKDDNAKHEALIGLMRTFMAQGELESAKAVSDLLDKEQGRPEDARQLFLTRADYYLRTEEPAKAIVQLEKAIPLIEYKNERSRTRYLLAQLYQDAGDNKKAYEQLDQILARNPPYELDFQAKLMMAQVSDLSTKDRERLDKNFAGLLKDLKNKDYRDKIYYEMARLNYREKNYPEALKLLRQSVKATTTNRFQKSYAYLLAGRIYYENLHKYPLAAAYYDSTVQNLNKEAKTYLAIKERSDILKDFAKQYTIIETQDSLQALAKLAPGELTERLNTYADAELANRKREADRLAALQKTQARAADLANRAASSASDIGSSLPGGGLAPAGANAAAADVTGFDPTATAAAGQWYFDNPTLLGTARAEFLRKWGNRQLQDNWRTNRQTASSPNTVAGGGTPLTTTGNSTTAVNGTQADSASRVAAASPTAARDKIVAQYRAAIPTDPGQLSTSNRQVEAALYELGGIYKEQLKEREKGFETYEQQVTRYERGEHAPDAYYLLYLYYKDKPDAAKTAQYAAALQREFPKSIYAKLIADPLYREHELALHNAVASRVDSAFTFYVNQEFRKANTVLARTEKQYPKSDLNDRVAYLKTLLVARTQQPLTAKASVEAFIKAYPDSPLQPQAKALAASYGKQESGSLAGALASTEKPVISQFRPGEVNNRIRVFYKENETPAKALGPAPASDAPKPQPVPGEERKAPTGKPAEITPNGSVAPAPLAPAPVANPAAAAPTSGAVPATTPGGAPVAAAPVRKGRPTRKQLADEAAAKKAAAAAAPASSPTGSSPTTSSSPATPLPAPNSAPAGSPVAGSPVTAMAPPPAAPVRKGRPTRKQLADEAAAKAAAAKAATATGATPGTSTPAPSSTAPATATPAAASPAATPATGASTASSAPATAYTTQLNSPHAVVLVFPKDSPAATGLKEQLATYNGRFFKANNLTVETAALGVDQELVVVKTLPWAKVAQSYATKLRGPQSPLAKLRGAGYQTLVISPENLVLLQASGDLAGYLSFYQRMYK</sequence>
<comment type="caution">
    <text evidence="3">The sequence shown here is derived from an EMBL/GenBank/DDBJ whole genome shotgun (WGS) entry which is preliminary data.</text>
</comment>
<name>A0A9X1VK64_9BACT</name>
<dbReference type="SMART" id="SM00028">
    <property type="entry name" value="TPR"/>
    <property type="match status" value="3"/>
</dbReference>
<accession>A0A9X1VK64</accession>
<feature type="compositionally biased region" description="Low complexity" evidence="2">
    <location>
        <begin position="538"/>
        <end position="547"/>
    </location>
</feature>
<dbReference type="SUPFAM" id="SSF48452">
    <property type="entry name" value="TPR-like"/>
    <property type="match status" value="2"/>
</dbReference>
<feature type="region of interest" description="Disordered" evidence="2">
    <location>
        <begin position="812"/>
        <end position="1027"/>
    </location>
</feature>
<dbReference type="EMBL" id="JALBGC010000003">
    <property type="protein sequence ID" value="MCI1188510.1"/>
    <property type="molecule type" value="Genomic_DNA"/>
</dbReference>
<gene>
    <name evidence="3" type="ORF">MON38_13860</name>
</gene>
<dbReference type="PROSITE" id="PS50005">
    <property type="entry name" value="TPR"/>
    <property type="match status" value="1"/>
</dbReference>
<feature type="compositionally biased region" description="Low complexity" evidence="2">
    <location>
        <begin position="978"/>
        <end position="1027"/>
    </location>
</feature>
<protein>
    <recommendedName>
        <fullName evidence="5">Tetratricopeptide repeat protein</fullName>
    </recommendedName>
</protein>
<proteinExistence type="predicted"/>
<feature type="compositionally biased region" description="Low complexity" evidence="2">
    <location>
        <begin position="907"/>
        <end position="931"/>
    </location>
</feature>
<evidence type="ECO:0000313" key="3">
    <source>
        <dbReference type="EMBL" id="MCI1188510.1"/>
    </source>
</evidence>
<evidence type="ECO:0000256" key="2">
    <source>
        <dbReference type="SAM" id="MobiDB-lite"/>
    </source>
</evidence>
<organism evidence="3 4">
    <name type="scientific">Hymenobacter cyanobacteriorum</name>
    <dbReference type="NCBI Taxonomy" id="2926463"/>
    <lineage>
        <taxon>Bacteria</taxon>
        <taxon>Pseudomonadati</taxon>
        <taxon>Bacteroidota</taxon>
        <taxon>Cytophagia</taxon>
        <taxon>Cytophagales</taxon>
        <taxon>Hymenobacteraceae</taxon>
        <taxon>Hymenobacter</taxon>
    </lineage>
</organism>
<keyword evidence="1" id="KW-0802">TPR repeat</keyword>
<feature type="compositionally biased region" description="Low complexity" evidence="2">
    <location>
        <begin position="852"/>
        <end position="890"/>
    </location>
</feature>
<reference evidence="3" key="1">
    <citation type="submission" date="2022-03" db="EMBL/GenBank/DDBJ databases">
        <title>Bacterial whole genome sequence for Hymenobacter sp. DH14.</title>
        <authorList>
            <person name="Le V."/>
        </authorList>
    </citation>
    <scope>NUCLEOTIDE SEQUENCE</scope>
    <source>
        <strain evidence="3">DH14</strain>
    </source>
</reference>
<feature type="compositionally biased region" description="Polar residues" evidence="2">
    <location>
        <begin position="520"/>
        <end position="530"/>
    </location>
</feature>
<evidence type="ECO:0008006" key="5">
    <source>
        <dbReference type="Google" id="ProtNLM"/>
    </source>
</evidence>
<feature type="region of interest" description="Disordered" evidence="2">
    <location>
        <begin position="520"/>
        <end position="563"/>
    </location>
</feature>
<dbReference type="Gene3D" id="1.25.40.10">
    <property type="entry name" value="Tetratricopeptide repeat domain"/>
    <property type="match status" value="5"/>
</dbReference>
<dbReference type="Proteomes" id="UP001139193">
    <property type="component" value="Unassembled WGS sequence"/>
</dbReference>
<dbReference type="InterPro" id="IPR011990">
    <property type="entry name" value="TPR-like_helical_dom_sf"/>
</dbReference>
<evidence type="ECO:0000256" key="1">
    <source>
        <dbReference type="PROSITE-ProRule" id="PRU00339"/>
    </source>
</evidence>